<keyword evidence="3" id="KW-0378">Hydrolase</keyword>
<name>A0AAW5B6I2_9BACI</name>
<gene>
    <name evidence="3" type="ORF">K3T81_12655</name>
</gene>
<evidence type="ECO:0000313" key="4">
    <source>
        <dbReference type="Proteomes" id="UP001199631"/>
    </source>
</evidence>
<keyword evidence="3" id="KW-0255">Endonuclease</keyword>
<organism evidence="3 4">
    <name type="scientific">Oceanobacillus jordanicus</name>
    <dbReference type="NCBI Taxonomy" id="2867266"/>
    <lineage>
        <taxon>Bacteria</taxon>
        <taxon>Bacillati</taxon>
        <taxon>Bacillota</taxon>
        <taxon>Bacilli</taxon>
        <taxon>Bacillales</taxon>
        <taxon>Bacillaceae</taxon>
        <taxon>Oceanobacillus</taxon>
    </lineage>
</organism>
<dbReference type="Proteomes" id="UP001199631">
    <property type="component" value="Unassembled WGS sequence"/>
</dbReference>
<dbReference type="EC" id="3.1.21.-" evidence="3"/>
<dbReference type="InterPro" id="IPR011856">
    <property type="entry name" value="tRNA_endonuc-like_dom_sf"/>
</dbReference>
<evidence type="ECO:0000259" key="2">
    <source>
        <dbReference type="Pfam" id="PF14338"/>
    </source>
</evidence>
<keyword evidence="4" id="KW-1185">Reference proteome</keyword>
<proteinExistence type="predicted"/>
<sequence length="306" mass="34781">MTVPGFQDFMYPFLQILGDGKEHRLQDLYKELANHFQLTDDEIEETLPSGKQTVLVNRIGWTRTYLNKAGLIKVVRRAVFTITNEGLNILKDPSVSYINKKFLARYDSFNQFVNKTSEKATKRPTNTSEEQQTPLELIAENYDILKKDLQDDLLDKILECTPAFFERLIVRLIVAMGYGGSVKDAGEAMGKSGDEGIDGIIKEDVLGLEMIYLQAKRWKKDSTVSRPDIQTFVGSLVGKQASKGIFITTAKFSKHAYEYASLIDKRVILIDGQQLTDLMFKYDVGVTNEEVFVTKKLDIDFFEESI</sequence>
<dbReference type="GO" id="GO:0015666">
    <property type="term" value="F:restriction endodeoxyribonuclease activity"/>
    <property type="evidence" value="ECO:0007669"/>
    <property type="project" value="TreeGrafter"/>
</dbReference>
<dbReference type="RefSeq" id="WP_238020423.1">
    <property type="nucleotide sequence ID" value="NZ_JAIFZM010000010.1"/>
</dbReference>
<accession>A0AAW5B6I2</accession>
<dbReference type="GO" id="GO:0003677">
    <property type="term" value="F:DNA binding"/>
    <property type="evidence" value="ECO:0007669"/>
    <property type="project" value="InterPro"/>
</dbReference>
<dbReference type="PANTHER" id="PTHR30015">
    <property type="entry name" value="MRR RESTRICTION SYSTEM PROTEIN"/>
    <property type="match status" value="1"/>
</dbReference>
<dbReference type="Gene3D" id="3.40.1350.10">
    <property type="match status" value="1"/>
</dbReference>
<feature type="domain" description="Restriction endonuclease type IV Mrr" evidence="1">
    <location>
        <begin position="158"/>
        <end position="279"/>
    </location>
</feature>
<dbReference type="AlphaFoldDB" id="A0AAW5B6I2"/>
<dbReference type="GO" id="GO:0009307">
    <property type="term" value="P:DNA restriction-modification system"/>
    <property type="evidence" value="ECO:0007669"/>
    <property type="project" value="InterPro"/>
</dbReference>
<dbReference type="Pfam" id="PF04471">
    <property type="entry name" value="Mrr_cat"/>
    <property type="match status" value="1"/>
</dbReference>
<reference evidence="3 4" key="1">
    <citation type="journal article" date="2022" name="Evol. Bioinform. Online">
        <title>Draft Genome Sequence of Oceanobacillus jordanicus Strain GSFE11, a Halotolerant Plant Growth-Promoting Bacterial Endophyte Isolated From the Jordan Valley.</title>
        <authorList>
            <person name="Alhindi T."/>
            <person name="Albdaiwi R."/>
        </authorList>
    </citation>
    <scope>NUCLEOTIDE SEQUENCE [LARGE SCALE GENOMIC DNA]</scope>
    <source>
        <strain evidence="3 4">GSFE11</strain>
    </source>
</reference>
<dbReference type="SUPFAM" id="SSF52980">
    <property type="entry name" value="Restriction endonuclease-like"/>
    <property type="match status" value="1"/>
</dbReference>
<dbReference type="InterPro" id="IPR052906">
    <property type="entry name" value="Type_IV_Methyl-Rstrct_Enzyme"/>
</dbReference>
<protein>
    <submittedName>
        <fullName evidence="3">Restriction endonuclease</fullName>
        <ecNumber evidence="3">3.1.21.-</ecNumber>
    </submittedName>
</protein>
<feature type="domain" description="Restriction system protein Mrr-like N-terminal" evidence="2">
    <location>
        <begin position="6"/>
        <end position="91"/>
    </location>
</feature>
<evidence type="ECO:0000313" key="3">
    <source>
        <dbReference type="EMBL" id="MCG3420006.1"/>
    </source>
</evidence>
<dbReference type="InterPro" id="IPR011335">
    <property type="entry name" value="Restrct_endonuc-II-like"/>
</dbReference>
<keyword evidence="3" id="KW-0540">Nuclease</keyword>
<comment type="caution">
    <text evidence="3">The sequence shown here is derived from an EMBL/GenBank/DDBJ whole genome shotgun (WGS) entry which is preliminary data.</text>
</comment>
<dbReference type="InterPro" id="IPR007560">
    <property type="entry name" value="Restrct_endonuc_IV_Mrr"/>
</dbReference>
<dbReference type="PANTHER" id="PTHR30015:SF7">
    <property type="entry name" value="TYPE IV METHYL-DIRECTED RESTRICTION ENZYME ECOKMRR"/>
    <property type="match status" value="1"/>
</dbReference>
<dbReference type="Pfam" id="PF14338">
    <property type="entry name" value="Mrr_N"/>
    <property type="match status" value="1"/>
</dbReference>
<dbReference type="InterPro" id="IPR025745">
    <property type="entry name" value="Mrr-like_N_dom"/>
</dbReference>
<evidence type="ECO:0000259" key="1">
    <source>
        <dbReference type="Pfam" id="PF04471"/>
    </source>
</evidence>
<dbReference type="EMBL" id="JAIFZM010000010">
    <property type="protein sequence ID" value="MCG3420006.1"/>
    <property type="molecule type" value="Genomic_DNA"/>
</dbReference>